<dbReference type="Proteomes" id="UP000064912">
    <property type="component" value="Chromosome"/>
</dbReference>
<dbReference type="EMBL" id="AP014800">
    <property type="protein sequence ID" value="BAQ69900.1"/>
    <property type="molecule type" value="Genomic_DNA"/>
</dbReference>
<dbReference type="KEGG" id="rsu:NHU_02753"/>
<protein>
    <submittedName>
        <fullName evidence="1">Phage tail minor protein</fullName>
    </submittedName>
</protein>
<reference evidence="1 2" key="1">
    <citation type="submission" date="2015-02" db="EMBL/GenBank/DDBJ databases">
        <title>Genome sequene of Rhodovulum sulfidophilum DSM 2351.</title>
        <authorList>
            <person name="Nagao N."/>
        </authorList>
    </citation>
    <scope>NUCLEOTIDE SEQUENCE [LARGE SCALE GENOMIC DNA]</scope>
    <source>
        <strain evidence="1 2">DSM 2351</strain>
    </source>
</reference>
<name>A0A0D6B4Z4_RHOSU</name>
<evidence type="ECO:0000313" key="1">
    <source>
        <dbReference type="EMBL" id="BAQ69900.1"/>
    </source>
</evidence>
<dbReference type="eggNOG" id="COG5281">
    <property type="taxonomic scope" value="Bacteria"/>
</dbReference>
<gene>
    <name evidence="1" type="ORF">NHU_02753</name>
</gene>
<organism evidence="1 2">
    <name type="scientific">Rhodovulum sulfidophilum</name>
    <name type="common">Rhodobacter sulfidophilus</name>
    <dbReference type="NCBI Taxonomy" id="35806"/>
    <lineage>
        <taxon>Bacteria</taxon>
        <taxon>Pseudomonadati</taxon>
        <taxon>Pseudomonadota</taxon>
        <taxon>Alphaproteobacteria</taxon>
        <taxon>Rhodobacterales</taxon>
        <taxon>Paracoccaceae</taxon>
        <taxon>Rhodovulum</taxon>
    </lineage>
</organism>
<proteinExistence type="predicted"/>
<sequence>MADADDIESFEAQLEALETTLGGASGTAAAFEVELVRMRDTLTLTNREVSSLSNAIGRGLRGAFDGLVFDGMKLSDALKSVANSVANATYAAAVKPVQGQLGGLLAGGIEGLLGAALPFAKGASFSQGRVIPFASGGIVGQATYFPMRGGTGLMGEAGPEAILPLSRGADGRLGVRSESGGSARPVQIVMNINTPDVQGFARSQSQIAAEMSRLLSRAQRNR</sequence>
<evidence type="ECO:0000313" key="2">
    <source>
        <dbReference type="Proteomes" id="UP000064912"/>
    </source>
</evidence>
<dbReference type="PATRIC" id="fig|35806.4.peg.2831"/>
<dbReference type="AlphaFoldDB" id="A0A0D6B4Z4"/>
<accession>A0A0D6B4Z4</accession>
<dbReference type="RefSeq" id="WP_060835305.1">
    <property type="nucleotide sequence ID" value="NZ_JAESJD010000031.1"/>
</dbReference>